<evidence type="ECO:0000313" key="3">
    <source>
        <dbReference type="Proteomes" id="UP000036356"/>
    </source>
</evidence>
<proteinExistence type="predicted"/>
<dbReference type="Pfam" id="PF00753">
    <property type="entry name" value="Lactamase_B"/>
    <property type="match status" value="1"/>
</dbReference>
<dbReference type="RefSeq" id="WP_047810406.1">
    <property type="nucleotide sequence ID" value="NZ_LDZY01000008.1"/>
</dbReference>
<dbReference type="InterPro" id="IPR050662">
    <property type="entry name" value="Sec-metab_biosynth-thioest"/>
</dbReference>
<keyword evidence="2" id="KW-0378">Hydrolase</keyword>
<reference evidence="2 3" key="1">
    <citation type="submission" date="2015-06" db="EMBL/GenBank/DDBJ databases">
        <title>Draft genome of the moderately acidophilic sulfate reducer Candidatus Desulfosporosinus acididurans strain M1.</title>
        <authorList>
            <person name="Poehlein A."/>
            <person name="Petzsch P."/>
            <person name="Johnson B.D."/>
            <person name="Schloemann M."/>
            <person name="Daniel R."/>
            <person name="Muehling M."/>
        </authorList>
    </citation>
    <scope>NUCLEOTIDE SEQUENCE [LARGE SCALE GENOMIC DNA]</scope>
    <source>
        <strain evidence="2 3">M1</strain>
    </source>
</reference>
<dbReference type="PANTHER" id="PTHR23131:SF4">
    <property type="entry name" value="METALLO-BETA-LACTAMASE SUPERFAMILY POTEIN"/>
    <property type="match status" value="1"/>
</dbReference>
<gene>
    <name evidence="2" type="primary">gloB_2</name>
    <name evidence="2" type="ORF">DEAC_c25700</name>
</gene>
<dbReference type="InterPro" id="IPR001279">
    <property type="entry name" value="Metallo-B-lactamas"/>
</dbReference>
<feature type="domain" description="Metallo-beta-lactamase" evidence="1">
    <location>
        <begin position="23"/>
        <end position="227"/>
    </location>
</feature>
<dbReference type="Gene3D" id="3.60.15.10">
    <property type="entry name" value="Ribonuclease Z/Hydroxyacylglutathione hydrolase-like"/>
    <property type="match status" value="1"/>
</dbReference>
<name>A0A0J1FR26_9FIRM</name>
<dbReference type="SUPFAM" id="SSF56281">
    <property type="entry name" value="Metallo-hydrolase/oxidoreductase"/>
    <property type="match status" value="1"/>
</dbReference>
<dbReference type="EMBL" id="LDZY01000008">
    <property type="protein sequence ID" value="KLU65433.1"/>
    <property type="molecule type" value="Genomic_DNA"/>
</dbReference>
<organism evidence="2 3">
    <name type="scientific">Desulfosporosinus acididurans</name>
    <dbReference type="NCBI Taxonomy" id="476652"/>
    <lineage>
        <taxon>Bacteria</taxon>
        <taxon>Bacillati</taxon>
        <taxon>Bacillota</taxon>
        <taxon>Clostridia</taxon>
        <taxon>Eubacteriales</taxon>
        <taxon>Desulfitobacteriaceae</taxon>
        <taxon>Desulfosporosinus</taxon>
    </lineage>
</organism>
<dbReference type="Proteomes" id="UP000036356">
    <property type="component" value="Unassembled WGS sequence"/>
</dbReference>
<dbReference type="Gene3D" id="1.10.10.10">
    <property type="entry name" value="Winged helix-like DNA-binding domain superfamily/Winged helix DNA-binding domain"/>
    <property type="match status" value="1"/>
</dbReference>
<dbReference type="InterPro" id="IPR036388">
    <property type="entry name" value="WH-like_DNA-bd_sf"/>
</dbReference>
<dbReference type="CDD" id="cd07725">
    <property type="entry name" value="TTHA1429-like_MBL-fold"/>
    <property type="match status" value="1"/>
</dbReference>
<dbReference type="EC" id="3.1.2.6" evidence="2"/>
<dbReference type="PANTHER" id="PTHR23131">
    <property type="entry name" value="ENDORIBONUCLEASE LACTB2"/>
    <property type="match status" value="1"/>
</dbReference>
<protein>
    <submittedName>
        <fullName evidence="2">Hydroxyacylglutathione hydrolase</fullName>
        <ecNumber evidence="2">3.1.2.6</ecNumber>
    </submittedName>
</protein>
<evidence type="ECO:0000259" key="1">
    <source>
        <dbReference type="SMART" id="SM00849"/>
    </source>
</evidence>
<dbReference type="SMART" id="SM00849">
    <property type="entry name" value="Lactamase_B"/>
    <property type="match status" value="1"/>
</dbReference>
<keyword evidence="3" id="KW-1185">Reference proteome</keyword>
<dbReference type="STRING" id="476652.DEAC_c25700"/>
<dbReference type="InterPro" id="IPR036866">
    <property type="entry name" value="RibonucZ/Hydroxyglut_hydro"/>
</dbReference>
<dbReference type="AlphaFoldDB" id="A0A0J1FR26"/>
<evidence type="ECO:0000313" key="2">
    <source>
        <dbReference type="EMBL" id="KLU65433.1"/>
    </source>
</evidence>
<dbReference type="GO" id="GO:0004416">
    <property type="term" value="F:hydroxyacylglutathione hydrolase activity"/>
    <property type="evidence" value="ECO:0007669"/>
    <property type="project" value="UniProtKB-EC"/>
</dbReference>
<accession>A0A0J1FR26</accession>
<dbReference type="PATRIC" id="fig|476652.3.peg.2685"/>
<comment type="caution">
    <text evidence="2">The sequence shown here is derived from an EMBL/GenBank/DDBJ whole genome shotgun (WGS) entry which is preliminary data.</text>
</comment>
<sequence length="321" mass="36935">MITEVYPGIYKNEIPLPKNPLRAINSYILLSDTRNLVIDTGFNTLECQTALLEGLNELEVDLSKTDLFITHMHTDHSGLAPVLKKLGVNTIYFSKVDGDLFNQTSKRDAFFQTLNKIFGFKTDVASAFGKEFGKRLTETLEFTPLAEGDKLDIGDYCLEVVDIPGHTPGQIGLYERKHRLFFCGDHVLDEITPNITFWGFEQDILATYLRSLNKVIEYDIDYLFTAHRKIIRDHRSRIKELIAHHDERLGEILDILCEGRKTTGEVAASMHWDLSYKKWEDFPHPQKWFASGEALSHLEHLVHTGKVERIEVDEAFFYQLK</sequence>